<name>A0A1M5XAH7_9BRAD</name>
<organism evidence="2 3">
    <name type="scientific">Bradyrhizobium erythrophlei</name>
    <dbReference type="NCBI Taxonomy" id="1437360"/>
    <lineage>
        <taxon>Bacteria</taxon>
        <taxon>Pseudomonadati</taxon>
        <taxon>Pseudomonadota</taxon>
        <taxon>Alphaproteobacteria</taxon>
        <taxon>Hyphomicrobiales</taxon>
        <taxon>Nitrobacteraceae</taxon>
        <taxon>Bradyrhizobium</taxon>
    </lineage>
</organism>
<dbReference type="RefSeq" id="WP_079605446.1">
    <property type="nucleotide sequence ID" value="NZ_LT670817.1"/>
</dbReference>
<dbReference type="Proteomes" id="UP000189796">
    <property type="component" value="Chromosome I"/>
</dbReference>
<dbReference type="AlphaFoldDB" id="A0A1M5XAH7"/>
<dbReference type="OrthoDB" id="8452673at2"/>
<feature type="compositionally biased region" description="Gly residues" evidence="1">
    <location>
        <begin position="201"/>
        <end position="216"/>
    </location>
</feature>
<accession>A0A1M5XAH7</accession>
<protein>
    <submittedName>
        <fullName evidence="2">Uncharacterized protein</fullName>
    </submittedName>
</protein>
<evidence type="ECO:0000313" key="2">
    <source>
        <dbReference type="EMBL" id="SHH96877.1"/>
    </source>
</evidence>
<dbReference type="EMBL" id="LT670817">
    <property type="protein sequence ID" value="SHH96877.1"/>
    <property type="molecule type" value="Genomic_DNA"/>
</dbReference>
<evidence type="ECO:0000313" key="3">
    <source>
        <dbReference type="Proteomes" id="UP000189796"/>
    </source>
</evidence>
<proteinExistence type="predicted"/>
<reference evidence="2 3" key="1">
    <citation type="submission" date="2016-11" db="EMBL/GenBank/DDBJ databases">
        <authorList>
            <person name="Jaros S."/>
            <person name="Januszkiewicz K."/>
            <person name="Wedrychowicz H."/>
        </authorList>
    </citation>
    <scope>NUCLEOTIDE SEQUENCE [LARGE SCALE GENOMIC DNA]</scope>
    <source>
        <strain evidence="2 3">GAS138</strain>
    </source>
</reference>
<evidence type="ECO:0000256" key="1">
    <source>
        <dbReference type="SAM" id="MobiDB-lite"/>
    </source>
</evidence>
<gene>
    <name evidence="2" type="ORF">SAMN05443248_7183</name>
</gene>
<feature type="region of interest" description="Disordered" evidence="1">
    <location>
        <begin position="196"/>
        <end position="217"/>
    </location>
</feature>
<sequence>MHTLPTKLKTADERLEALARSASNVTLLKYNSGNWTISDNPVPTDTRFVLYPDQVAHSWTHFEAGKVVTDITAVVADDENGSSELRIVNGKDRKDLGIDDESKWELDSTGKRRDPWVYGFALPMMNLETRAVVVFKIASVGGMGAIAGQVLSFTQNKHLGYPVVTLSTGSYRNKKHGGFTSFPVFVNVGFDKPPAPEIASGGNGGDGGNSGGGGDGARVVGASKVAVLRDREVDAMDDDIPF</sequence>